<dbReference type="Proteomes" id="UP001388259">
    <property type="component" value="Unassembled WGS sequence"/>
</dbReference>
<dbReference type="EMBL" id="JAZBJM010000001">
    <property type="protein sequence ID" value="MEM0517212.1"/>
    <property type="molecule type" value="Genomic_DNA"/>
</dbReference>
<dbReference type="NCBIfam" id="TIGR00741">
    <property type="entry name" value="yfiA"/>
    <property type="match status" value="1"/>
</dbReference>
<dbReference type="InterPro" id="IPR003489">
    <property type="entry name" value="RHF/RaiA"/>
</dbReference>
<proteinExistence type="predicted"/>
<evidence type="ECO:0000313" key="1">
    <source>
        <dbReference type="EMBL" id="MEM0517212.1"/>
    </source>
</evidence>
<gene>
    <name evidence="1" type="primary">raiA</name>
    <name evidence="2" type="ORF">VZD24_00840</name>
    <name evidence="1" type="ORF">VZD85_02520</name>
</gene>
<dbReference type="EMBL" id="JBANCF010000001">
    <property type="protein sequence ID" value="MEM0572047.1"/>
    <property type="molecule type" value="Genomic_DNA"/>
</dbReference>
<reference evidence="1 4" key="1">
    <citation type="submission" date="2024-01" db="EMBL/GenBank/DDBJ databases">
        <title>Aequorivita flavus sp. nov., isolated from deep-sea sediment.</title>
        <authorList>
            <person name="Chen X."/>
        </authorList>
    </citation>
    <scope>NUCLEOTIDE SEQUENCE</scope>
    <source>
        <strain evidence="1">MCCC 1A16923</strain>
        <strain evidence="2 4">MCCC 1A16935</strain>
    </source>
</reference>
<dbReference type="AlphaFoldDB" id="A0AB35YUU3"/>
<dbReference type="Pfam" id="PF02482">
    <property type="entry name" value="Ribosomal_S30AE"/>
    <property type="match status" value="1"/>
</dbReference>
<accession>A0AB35YUU3</accession>
<evidence type="ECO:0000313" key="2">
    <source>
        <dbReference type="EMBL" id="MEM0572047.1"/>
    </source>
</evidence>
<dbReference type="InterPro" id="IPR036567">
    <property type="entry name" value="RHF-like"/>
</dbReference>
<dbReference type="Gene3D" id="3.30.160.100">
    <property type="entry name" value="Ribosome hibernation promotion factor-like"/>
    <property type="match status" value="1"/>
</dbReference>
<dbReference type="RefSeq" id="WP_279447539.1">
    <property type="nucleotide sequence ID" value="NZ_JAZBJM010000001.1"/>
</dbReference>
<dbReference type="SUPFAM" id="SSF69754">
    <property type="entry name" value="Ribosome binding protein Y (YfiA homologue)"/>
    <property type="match status" value="1"/>
</dbReference>
<protein>
    <submittedName>
        <fullName evidence="1">Ribosome-associated translation inhibitor RaiA</fullName>
    </submittedName>
</protein>
<evidence type="ECO:0000313" key="4">
    <source>
        <dbReference type="Proteomes" id="UP001390963"/>
    </source>
</evidence>
<name>A0AB35YUU3_9FLAO</name>
<sequence>MTVNIQYVKMPTSEAMNEYVEQKLQKIAEKYEWLIRADVSFKMENNVYGKGNICEIELSLPGPKIFATSKESSFEAAAKETISDLEKQLKKRKAKFATH</sequence>
<evidence type="ECO:0000313" key="3">
    <source>
        <dbReference type="Proteomes" id="UP001388259"/>
    </source>
</evidence>
<keyword evidence="4" id="KW-1185">Reference proteome</keyword>
<comment type="caution">
    <text evidence="1">The sequence shown here is derived from an EMBL/GenBank/DDBJ whole genome shotgun (WGS) entry which is preliminary data.</text>
</comment>
<organism evidence="1 3">
    <name type="scientific">Aequorivita flava</name>
    <dbReference type="NCBI Taxonomy" id="3114371"/>
    <lineage>
        <taxon>Bacteria</taxon>
        <taxon>Pseudomonadati</taxon>
        <taxon>Bacteroidota</taxon>
        <taxon>Flavobacteriia</taxon>
        <taxon>Flavobacteriales</taxon>
        <taxon>Flavobacteriaceae</taxon>
        <taxon>Aequorivita</taxon>
    </lineage>
</organism>
<dbReference type="Proteomes" id="UP001390963">
    <property type="component" value="Unassembled WGS sequence"/>
</dbReference>